<feature type="transmembrane region" description="Helical" evidence="15">
    <location>
        <begin position="15"/>
        <end position="35"/>
    </location>
</feature>
<dbReference type="SUPFAM" id="SSF158472">
    <property type="entry name" value="HAMP domain-like"/>
    <property type="match status" value="1"/>
</dbReference>
<dbReference type="SMART" id="SM00388">
    <property type="entry name" value="HisKA"/>
    <property type="match status" value="1"/>
</dbReference>
<dbReference type="InterPro" id="IPR038421">
    <property type="entry name" value="RisS_PPD_sf"/>
</dbReference>
<evidence type="ECO:0000256" key="9">
    <source>
        <dbReference type="ARBA" id="ARBA00022741"/>
    </source>
</evidence>
<evidence type="ECO:0000256" key="5">
    <source>
        <dbReference type="ARBA" id="ARBA00022519"/>
    </source>
</evidence>
<evidence type="ECO:0000313" key="18">
    <source>
        <dbReference type="EMBL" id="ARN23907.1"/>
    </source>
</evidence>
<dbReference type="CDD" id="cd06225">
    <property type="entry name" value="HAMP"/>
    <property type="match status" value="1"/>
</dbReference>
<evidence type="ECO:0000256" key="1">
    <source>
        <dbReference type="ARBA" id="ARBA00000085"/>
    </source>
</evidence>
<feature type="transmembrane region" description="Helical" evidence="15">
    <location>
        <begin position="161"/>
        <end position="183"/>
    </location>
</feature>
<evidence type="ECO:0000256" key="2">
    <source>
        <dbReference type="ARBA" id="ARBA00004429"/>
    </source>
</evidence>
<dbReference type="PANTHER" id="PTHR44936">
    <property type="entry name" value="SENSOR PROTEIN CREC"/>
    <property type="match status" value="1"/>
</dbReference>
<evidence type="ECO:0000259" key="17">
    <source>
        <dbReference type="PROSITE" id="PS50885"/>
    </source>
</evidence>
<gene>
    <name evidence="18" type="ORF">A4W93_15505</name>
</gene>
<dbReference type="Pfam" id="PF02518">
    <property type="entry name" value="HATPase_c"/>
    <property type="match status" value="1"/>
</dbReference>
<proteinExistence type="predicted"/>
<dbReference type="InterPro" id="IPR050980">
    <property type="entry name" value="2C_sensor_his_kinase"/>
</dbReference>
<dbReference type="EC" id="2.7.13.3" evidence="3"/>
<protein>
    <recommendedName>
        <fullName evidence="3">histidine kinase</fullName>
        <ecNumber evidence="3">2.7.13.3</ecNumber>
    </recommendedName>
</protein>
<dbReference type="PROSITE" id="PS50109">
    <property type="entry name" value="HIS_KIN"/>
    <property type="match status" value="1"/>
</dbReference>
<dbReference type="Pfam" id="PF00512">
    <property type="entry name" value="HisKA"/>
    <property type="match status" value="1"/>
</dbReference>
<evidence type="ECO:0000256" key="11">
    <source>
        <dbReference type="ARBA" id="ARBA00022840"/>
    </source>
</evidence>
<dbReference type="InterPro" id="IPR003660">
    <property type="entry name" value="HAMP_dom"/>
</dbReference>
<evidence type="ECO:0000259" key="16">
    <source>
        <dbReference type="PROSITE" id="PS50109"/>
    </source>
</evidence>
<sequence>MLEAPAARGTVALSLFWRTFFLLAVLLMGGVFAWVQTFRALEFEPRAVQSAQQIASLVNLSRAALKNVDGIDRVTLVKTISAGEAVKVLPREPGDKWEPFEQDRFSRAIGAELRSKLGPDTLVASSVNGVGGLWVGFLIDRDPYWLQADPTRVQPMAGSSVVLWVTIALLATVLGSAGIARLINQPLRDLSFAASRIRDGEYESQLDENTLTSEIRQVNMGFNRMARELAKVEEDRAVMLAGISHDLRTPLARLRLEAEMSVYDEEAKRNMALDIDQLDAIIDKFMDYARPGEVKLVPVHVSSLVEREMAGFRDPTQIRISSRVAIDTKVMADETELGRVFQNLFENARRYGRTTETGVARVQVTYARTGPWVILSVRDFGPGVAPEKLKQLTTPFFRGDAARTAATGAGLGLAIVEKAVQRMGGHFELANALDGGLVAHVRLKKAP</sequence>
<dbReference type="STRING" id="946333.A4W93_15505"/>
<keyword evidence="10 18" id="KW-0418">Kinase</keyword>
<dbReference type="Gene3D" id="3.30.565.10">
    <property type="entry name" value="Histidine kinase-like ATPase, C-terminal domain"/>
    <property type="match status" value="1"/>
</dbReference>
<dbReference type="InterPro" id="IPR032408">
    <property type="entry name" value="RisS_PPD"/>
</dbReference>
<evidence type="ECO:0000313" key="19">
    <source>
        <dbReference type="Proteomes" id="UP000193427"/>
    </source>
</evidence>
<name>A0A1W6LI86_9BURK</name>
<dbReference type="Proteomes" id="UP000193427">
    <property type="component" value="Chromosome"/>
</dbReference>
<evidence type="ECO:0000256" key="13">
    <source>
        <dbReference type="ARBA" id="ARBA00023012"/>
    </source>
</evidence>
<dbReference type="Gene3D" id="3.30.450.300">
    <property type="entry name" value="Sensor histidine kinase RisS, periplasmic domain"/>
    <property type="match status" value="1"/>
</dbReference>
<dbReference type="GO" id="GO:0005886">
    <property type="term" value="C:plasma membrane"/>
    <property type="evidence" value="ECO:0007669"/>
    <property type="project" value="UniProtKB-SubCell"/>
</dbReference>
<dbReference type="InterPro" id="IPR005467">
    <property type="entry name" value="His_kinase_dom"/>
</dbReference>
<keyword evidence="9" id="KW-0547">Nucleotide-binding</keyword>
<evidence type="ECO:0000256" key="6">
    <source>
        <dbReference type="ARBA" id="ARBA00022553"/>
    </source>
</evidence>
<dbReference type="OrthoDB" id="9804645at2"/>
<dbReference type="InterPro" id="IPR004358">
    <property type="entry name" value="Sig_transdc_His_kin-like_C"/>
</dbReference>
<keyword evidence="12 15" id="KW-1133">Transmembrane helix</keyword>
<dbReference type="GO" id="GO:0000155">
    <property type="term" value="F:phosphorelay sensor kinase activity"/>
    <property type="evidence" value="ECO:0007669"/>
    <property type="project" value="InterPro"/>
</dbReference>
<keyword evidence="8 15" id="KW-0812">Transmembrane</keyword>
<keyword evidence="11" id="KW-0067">ATP-binding</keyword>
<dbReference type="PANTHER" id="PTHR44936:SF5">
    <property type="entry name" value="SENSOR HISTIDINE KINASE ENVZ"/>
    <property type="match status" value="1"/>
</dbReference>
<dbReference type="Pfam" id="PF00672">
    <property type="entry name" value="HAMP"/>
    <property type="match status" value="1"/>
</dbReference>
<keyword evidence="14 15" id="KW-0472">Membrane</keyword>
<dbReference type="InterPro" id="IPR036097">
    <property type="entry name" value="HisK_dim/P_sf"/>
</dbReference>
<dbReference type="GO" id="GO:0005524">
    <property type="term" value="F:ATP binding"/>
    <property type="evidence" value="ECO:0007669"/>
    <property type="project" value="UniProtKB-KW"/>
</dbReference>
<dbReference type="Pfam" id="PF16524">
    <property type="entry name" value="RisS_PPD"/>
    <property type="match status" value="1"/>
</dbReference>
<dbReference type="InterPro" id="IPR036890">
    <property type="entry name" value="HATPase_C_sf"/>
</dbReference>
<evidence type="ECO:0000256" key="12">
    <source>
        <dbReference type="ARBA" id="ARBA00022989"/>
    </source>
</evidence>
<comment type="subcellular location">
    <subcellularLocation>
        <location evidence="2">Cell inner membrane</location>
        <topology evidence="2">Multi-pass membrane protein</topology>
    </subcellularLocation>
</comment>
<dbReference type="PRINTS" id="PR00344">
    <property type="entry name" value="BCTRLSENSOR"/>
</dbReference>
<dbReference type="EMBL" id="CP015118">
    <property type="protein sequence ID" value="ARN23907.1"/>
    <property type="molecule type" value="Genomic_DNA"/>
</dbReference>
<evidence type="ECO:0000256" key="15">
    <source>
        <dbReference type="SAM" id="Phobius"/>
    </source>
</evidence>
<dbReference type="PROSITE" id="PS50885">
    <property type="entry name" value="HAMP"/>
    <property type="match status" value="1"/>
</dbReference>
<evidence type="ECO:0000256" key="3">
    <source>
        <dbReference type="ARBA" id="ARBA00012438"/>
    </source>
</evidence>
<evidence type="ECO:0000256" key="4">
    <source>
        <dbReference type="ARBA" id="ARBA00022475"/>
    </source>
</evidence>
<feature type="domain" description="Histidine kinase" evidence="16">
    <location>
        <begin position="242"/>
        <end position="447"/>
    </location>
</feature>
<keyword evidence="7" id="KW-0808">Transferase</keyword>
<dbReference type="InterPro" id="IPR003594">
    <property type="entry name" value="HATPase_dom"/>
</dbReference>
<accession>A0A1W6LI86</accession>
<evidence type="ECO:0000256" key="7">
    <source>
        <dbReference type="ARBA" id="ARBA00022679"/>
    </source>
</evidence>
<evidence type="ECO:0000256" key="14">
    <source>
        <dbReference type="ARBA" id="ARBA00023136"/>
    </source>
</evidence>
<keyword evidence="6" id="KW-0597">Phosphoprotein</keyword>
<dbReference type="CDD" id="cd00082">
    <property type="entry name" value="HisKA"/>
    <property type="match status" value="1"/>
</dbReference>
<dbReference type="AlphaFoldDB" id="A0A1W6LI86"/>
<comment type="catalytic activity">
    <reaction evidence="1">
        <text>ATP + protein L-histidine = ADP + protein N-phospho-L-histidine.</text>
        <dbReference type="EC" id="2.7.13.3"/>
    </reaction>
</comment>
<feature type="domain" description="HAMP" evidence="17">
    <location>
        <begin position="181"/>
        <end position="234"/>
    </location>
</feature>
<evidence type="ECO:0000256" key="8">
    <source>
        <dbReference type="ARBA" id="ARBA00022692"/>
    </source>
</evidence>
<keyword evidence="13" id="KW-0902">Two-component regulatory system</keyword>
<keyword evidence="19" id="KW-1185">Reference proteome</keyword>
<dbReference type="SUPFAM" id="SSF47384">
    <property type="entry name" value="Homodimeric domain of signal transducing histidine kinase"/>
    <property type="match status" value="1"/>
</dbReference>
<organism evidence="18 19">
    <name type="scientific">Piscinibacter gummiphilus</name>
    <dbReference type="NCBI Taxonomy" id="946333"/>
    <lineage>
        <taxon>Bacteria</taxon>
        <taxon>Pseudomonadati</taxon>
        <taxon>Pseudomonadota</taxon>
        <taxon>Betaproteobacteria</taxon>
        <taxon>Burkholderiales</taxon>
        <taxon>Sphaerotilaceae</taxon>
        <taxon>Piscinibacter</taxon>
    </lineage>
</organism>
<keyword evidence="4" id="KW-1003">Cell membrane</keyword>
<dbReference type="SMART" id="SM00387">
    <property type="entry name" value="HATPase_c"/>
    <property type="match status" value="1"/>
</dbReference>
<dbReference type="SUPFAM" id="SSF55874">
    <property type="entry name" value="ATPase domain of HSP90 chaperone/DNA topoisomerase II/histidine kinase"/>
    <property type="match status" value="1"/>
</dbReference>
<dbReference type="KEGG" id="rgu:A4W93_15505"/>
<keyword evidence="5" id="KW-0997">Cell inner membrane</keyword>
<dbReference type="SMART" id="SM00304">
    <property type="entry name" value="HAMP"/>
    <property type="match status" value="1"/>
</dbReference>
<dbReference type="Gene3D" id="1.10.287.130">
    <property type="match status" value="1"/>
</dbReference>
<evidence type="ECO:0000256" key="10">
    <source>
        <dbReference type="ARBA" id="ARBA00022777"/>
    </source>
</evidence>
<reference evidence="18 19" key="1">
    <citation type="submission" date="2016-04" db="EMBL/GenBank/DDBJ databases">
        <title>Complete genome sequence of natural rubber-degrading, novel Gram-negative bacterium, Rhizobacter gummiphilus strain NS21.</title>
        <authorList>
            <person name="Tabata M."/>
            <person name="Kasai D."/>
            <person name="Fukuda M."/>
        </authorList>
    </citation>
    <scope>NUCLEOTIDE SEQUENCE [LARGE SCALE GENOMIC DNA]</scope>
    <source>
        <strain evidence="18 19">NS21</strain>
    </source>
</reference>
<dbReference type="InterPro" id="IPR003661">
    <property type="entry name" value="HisK_dim/P_dom"/>
</dbReference>